<evidence type="ECO:0000256" key="8">
    <source>
        <dbReference type="ARBA" id="ARBA00022777"/>
    </source>
</evidence>
<dbReference type="SUPFAM" id="SSF53613">
    <property type="entry name" value="Ribokinase-like"/>
    <property type="match status" value="1"/>
</dbReference>
<feature type="binding site" evidence="13">
    <location>
        <position position="320"/>
    </location>
    <ligand>
        <name>K(+)</name>
        <dbReference type="ChEBI" id="CHEBI:29103"/>
    </ligand>
</feature>
<dbReference type="AlphaFoldDB" id="A0ABD2IPC5"/>
<dbReference type="GO" id="GO:0005524">
    <property type="term" value="F:ATP binding"/>
    <property type="evidence" value="ECO:0007669"/>
    <property type="project" value="UniProtKB-UniRule"/>
</dbReference>
<comment type="subcellular location">
    <subcellularLocation>
        <location evidence="13">Cytoplasm</location>
    </subcellularLocation>
    <subcellularLocation>
        <location evidence="13">Nucleus</location>
    </subcellularLocation>
</comment>
<evidence type="ECO:0000256" key="4">
    <source>
        <dbReference type="ARBA" id="ARBA00022490"/>
    </source>
</evidence>
<evidence type="ECO:0000256" key="10">
    <source>
        <dbReference type="ARBA" id="ARBA00022842"/>
    </source>
</evidence>
<evidence type="ECO:0000256" key="2">
    <source>
        <dbReference type="ARBA" id="ARBA00012035"/>
    </source>
</evidence>
<dbReference type="PRINTS" id="PR00990">
    <property type="entry name" value="RIBOKINASE"/>
</dbReference>
<feature type="binding site" evidence="13">
    <location>
        <begin position="281"/>
        <end position="282"/>
    </location>
    <ligand>
        <name>ATP</name>
        <dbReference type="ChEBI" id="CHEBI:30616"/>
    </ligand>
</feature>
<keyword evidence="8 13" id="KW-0418">Kinase</keyword>
<evidence type="ECO:0000256" key="9">
    <source>
        <dbReference type="ARBA" id="ARBA00022840"/>
    </source>
</evidence>
<comment type="activity regulation">
    <text evidence="13">Activated by a monovalent cation that binds near, but not in, the active site. The most likely occupant of the site in vivo is potassium. Ion binding induces a conformational change that may alter substrate affinity.</text>
</comment>
<evidence type="ECO:0000256" key="3">
    <source>
        <dbReference type="ARBA" id="ARBA00016943"/>
    </source>
</evidence>
<keyword evidence="13" id="KW-0539">Nucleus</keyword>
<comment type="catalytic activity">
    <reaction evidence="13">
        <text>D-ribose + ATP = D-ribose 5-phosphate + ADP + H(+)</text>
        <dbReference type="Rhea" id="RHEA:13697"/>
        <dbReference type="ChEBI" id="CHEBI:15378"/>
        <dbReference type="ChEBI" id="CHEBI:30616"/>
        <dbReference type="ChEBI" id="CHEBI:47013"/>
        <dbReference type="ChEBI" id="CHEBI:78346"/>
        <dbReference type="ChEBI" id="CHEBI:456216"/>
        <dbReference type="EC" id="2.7.1.15"/>
    </reaction>
</comment>
<keyword evidence="16" id="KW-1185">Reference proteome</keyword>
<feature type="binding site" evidence="13">
    <location>
        <position position="163"/>
    </location>
    <ligand>
        <name>substrate</name>
    </ligand>
</feature>
<comment type="subunit">
    <text evidence="13">Homodimer.</text>
</comment>
<dbReference type="InterPro" id="IPR002173">
    <property type="entry name" value="Carboh/pur_kinase_PfkB_CS"/>
</dbReference>
<keyword evidence="11 13" id="KW-0630">Potassium</keyword>
<dbReference type="InterPro" id="IPR029056">
    <property type="entry name" value="Ribokinase-like"/>
</dbReference>
<feature type="binding site" evidence="13">
    <location>
        <position position="315"/>
    </location>
    <ligand>
        <name>K(+)</name>
        <dbReference type="ChEBI" id="CHEBI:29103"/>
    </ligand>
</feature>
<evidence type="ECO:0000313" key="16">
    <source>
        <dbReference type="Proteomes" id="UP001620645"/>
    </source>
</evidence>
<dbReference type="NCBIfam" id="TIGR02152">
    <property type="entry name" value="D_ribokin_bact"/>
    <property type="match status" value="1"/>
</dbReference>
<dbReference type="InterPro" id="IPR002139">
    <property type="entry name" value="Ribo/fructo_kinase"/>
</dbReference>
<evidence type="ECO:0000256" key="12">
    <source>
        <dbReference type="ARBA" id="ARBA00023277"/>
    </source>
</evidence>
<evidence type="ECO:0000256" key="6">
    <source>
        <dbReference type="ARBA" id="ARBA00022723"/>
    </source>
</evidence>
<feature type="binding site" evidence="13">
    <location>
        <position position="324"/>
    </location>
    <ligand>
        <name>K(+)</name>
        <dbReference type="ChEBI" id="CHEBI:29103"/>
    </ligand>
</feature>
<dbReference type="GO" id="GO:0005634">
    <property type="term" value="C:nucleus"/>
    <property type="evidence" value="ECO:0007669"/>
    <property type="project" value="UniProtKB-SubCell"/>
</dbReference>
<dbReference type="GO" id="GO:0004747">
    <property type="term" value="F:ribokinase activity"/>
    <property type="evidence" value="ECO:0007669"/>
    <property type="project" value="UniProtKB-UniRule"/>
</dbReference>
<evidence type="ECO:0000256" key="13">
    <source>
        <dbReference type="HAMAP-Rule" id="MF_03215"/>
    </source>
</evidence>
<feature type="domain" description="Carbohydrate kinase PfkB" evidence="14">
    <location>
        <begin position="26"/>
        <end position="328"/>
    </location>
</feature>
<dbReference type="PROSITE" id="PS00584">
    <property type="entry name" value="PFKB_KINASES_2"/>
    <property type="match status" value="1"/>
</dbReference>
<feature type="binding site" evidence="13">
    <location>
        <begin position="244"/>
        <end position="249"/>
    </location>
    <ligand>
        <name>ATP</name>
        <dbReference type="ChEBI" id="CHEBI:30616"/>
    </ligand>
</feature>
<reference evidence="15 16" key="1">
    <citation type="submission" date="2024-10" db="EMBL/GenBank/DDBJ databases">
        <authorList>
            <person name="Kim D."/>
        </authorList>
    </citation>
    <scope>NUCLEOTIDE SEQUENCE [LARGE SCALE GENOMIC DNA]</scope>
    <source>
        <strain evidence="15">Taebaek</strain>
    </source>
</reference>
<comment type="caution">
    <text evidence="13">Lacks conserved residue(s) required for the propagation of feature annotation.</text>
</comment>
<evidence type="ECO:0000259" key="14">
    <source>
        <dbReference type="Pfam" id="PF00294"/>
    </source>
</evidence>
<feature type="binding site" evidence="13">
    <location>
        <position position="278"/>
    </location>
    <ligand>
        <name>K(+)</name>
        <dbReference type="ChEBI" id="CHEBI:29103"/>
    </ligand>
</feature>
<sequence>MTSTSPPLTNGVANHLAENGSATRPELIVFGSIVQDLVSYVDRFPKPGESVRGHTFKTFCGGKGANQAVMASRMGTRVAMVGMVGDDLFAAENVRSIAENGVDVSLVKQLPGQTTGTATITVSGDGENCIVVTLGANTSLGAECALAIEHTVARARLVLCQQEIDQEGTLTVFRIAKRHGVTTFFNPAPGRADIDRTILPLCDIICTNENEAEFLTHLPMENMEQAKVAALRILEMGPRVAIVTLGPRGAIVARREHNNGHVKIGEVSAPKVTAVDTTGAGDCFCGALAHFLVAQPSAELLEDHVRRAVQIAALSVQKKGTQASYPTRDELITMGILQG</sequence>
<dbReference type="InterPro" id="IPR011611">
    <property type="entry name" value="PfkB_dom"/>
</dbReference>
<keyword evidence="5 13" id="KW-0808">Transferase</keyword>
<dbReference type="PANTHER" id="PTHR10584:SF166">
    <property type="entry name" value="RIBOKINASE"/>
    <property type="match status" value="1"/>
</dbReference>
<dbReference type="EMBL" id="JBICCN010000355">
    <property type="protein sequence ID" value="KAL3075153.1"/>
    <property type="molecule type" value="Genomic_DNA"/>
</dbReference>
<keyword evidence="7 13" id="KW-0547">Nucleotide-binding</keyword>
<dbReference type="Pfam" id="PF00294">
    <property type="entry name" value="PfkB"/>
    <property type="match status" value="1"/>
</dbReference>
<dbReference type="InterPro" id="IPR011877">
    <property type="entry name" value="Ribokinase"/>
</dbReference>
<evidence type="ECO:0000313" key="15">
    <source>
        <dbReference type="EMBL" id="KAL3075153.1"/>
    </source>
</evidence>
<dbReference type="HAMAP" id="MF_01987">
    <property type="entry name" value="Ribokinase"/>
    <property type="match status" value="1"/>
</dbReference>
<feature type="binding site" evidence="13">
    <location>
        <position position="282"/>
    </location>
    <ligand>
        <name>substrate</name>
    </ligand>
</feature>
<comment type="cofactor">
    <cofactor evidence="13">
        <name>Mg(2+)</name>
        <dbReference type="ChEBI" id="CHEBI:18420"/>
    </cofactor>
    <text evidence="13">Requires a divalent cation, most likely magnesium in vivo, as an electrophilic catalyst to aid phosphoryl group transfer. It is the chelate of the metal and the nucleotide that is the actual substrate.</text>
</comment>
<evidence type="ECO:0000256" key="5">
    <source>
        <dbReference type="ARBA" id="ARBA00022679"/>
    </source>
</evidence>
<comment type="function">
    <text evidence="13">Catalyzes the phosphorylation of ribose at O-5 in a reaction requiring ATP and magnesium. The resulting D-ribose-5-phosphate can then be used either for sythesis of nucleotides, histidine, and tryptophan, or as a component of the pentose phosphate pathway.</text>
</comment>
<dbReference type="Proteomes" id="UP001620645">
    <property type="component" value="Unassembled WGS sequence"/>
</dbReference>
<dbReference type="GO" id="GO:0019303">
    <property type="term" value="P:D-ribose catabolic process"/>
    <property type="evidence" value="ECO:0007669"/>
    <property type="project" value="UniProtKB-UniRule"/>
</dbReference>
<organism evidence="15 16">
    <name type="scientific">Heterodera schachtii</name>
    <name type="common">Sugarbeet cyst nematode worm</name>
    <name type="synonym">Tylenchus schachtii</name>
    <dbReference type="NCBI Taxonomy" id="97005"/>
    <lineage>
        <taxon>Eukaryota</taxon>
        <taxon>Metazoa</taxon>
        <taxon>Ecdysozoa</taxon>
        <taxon>Nematoda</taxon>
        <taxon>Chromadorea</taxon>
        <taxon>Rhabditida</taxon>
        <taxon>Tylenchina</taxon>
        <taxon>Tylenchomorpha</taxon>
        <taxon>Tylenchoidea</taxon>
        <taxon>Heteroderidae</taxon>
        <taxon>Heteroderinae</taxon>
        <taxon>Heterodera</taxon>
    </lineage>
</organism>
<keyword evidence="12 13" id="KW-0119">Carbohydrate metabolism</keyword>
<comment type="pathway">
    <text evidence="13">Carbohydrate metabolism; D-ribose degradation; D-ribose 5-phosphate from beta-D-ribopyranose: step 2/2.</text>
</comment>
<comment type="caution">
    <text evidence="15">The sequence shown here is derived from an EMBL/GenBank/DDBJ whole genome shotgun (WGS) entry which is preliminary data.</text>
</comment>
<keyword evidence="10 13" id="KW-0460">Magnesium</keyword>
<keyword evidence="9 13" id="KW-0067">ATP-binding</keyword>
<dbReference type="FunFam" id="3.40.1190.20:FF:000010">
    <property type="entry name" value="Ribokinase"/>
    <property type="match status" value="1"/>
</dbReference>
<keyword evidence="6 13" id="KW-0479">Metal-binding</keyword>
<gene>
    <name evidence="15" type="ORF">niasHS_013376</name>
</gene>
<feature type="active site" description="Proton acceptor" evidence="13">
    <location>
        <position position="282"/>
    </location>
</feature>
<feature type="binding site" evidence="13">
    <location>
        <position position="208"/>
    </location>
    <ligand>
        <name>ATP</name>
        <dbReference type="ChEBI" id="CHEBI:30616"/>
    </ligand>
</feature>
<dbReference type="PANTHER" id="PTHR10584">
    <property type="entry name" value="SUGAR KINASE"/>
    <property type="match status" value="1"/>
</dbReference>
<dbReference type="GO" id="GO:0046872">
    <property type="term" value="F:metal ion binding"/>
    <property type="evidence" value="ECO:0007669"/>
    <property type="project" value="UniProtKB-KW"/>
</dbReference>
<feature type="binding site" evidence="13">
    <location>
        <position position="276"/>
    </location>
    <ligand>
        <name>K(+)</name>
        <dbReference type="ChEBI" id="CHEBI:29103"/>
    </ligand>
</feature>
<dbReference type="GO" id="GO:0005737">
    <property type="term" value="C:cytoplasm"/>
    <property type="evidence" value="ECO:0007669"/>
    <property type="project" value="UniProtKB-SubCell"/>
</dbReference>
<protein>
    <recommendedName>
        <fullName evidence="3 13">Ribokinase</fullName>
        <shortName evidence="13">RK</shortName>
        <ecNumber evidence="2 13">2.7.1.15</ecNumber>
    </recommendedName>
</protein>
<evidence type="ECO:0000256" key="11">
    <source>
        <dbReference type="ARBA" id="ARBA00022958"/>
    </source>
</evidence>
<comment type="similarity">
    <text evidence="1">Belongs to the carbohydrate kinase pfkB family.</text>
</comment>
<proteinExistence type="inferred from homology"/>
<feature type="binding site" evidence="13">
    <location>
        <begin position="34"/>
        <end position="36"/>
    </location>
    <ligand>
        <name>substrate</name>
    </ligand>
</feature>
<feature type="binding site" evidence="13">
    <location>
        <begin position="62"/>
        <end position="66"/>
    </location>
    <ligand>
        <name>substrate</name>
    </ligand>
</feature>
<evidence type="ECO:0000256" key="7">
    <source>
        <dbReference type="ARBA" id="ARBA00022741"/>
    </source>
</evidence>
<name>A0ABD2IPC5_HETSC</name>
<evidence type="ECO:0000256" key="1">
    <source>
        <dbReference type="ARBA" id="ARBA00005380"/>
    </source>
</evidence>
<feature type="binding site" evidence="13">
    <location>
        <position position="318"/>
    </location>
    <ligand>
        <name>K(+)</name>
        <dbReference type="ChEBI" id="CHEBI:29103"/>
    </ligand>
</feature>
<dbReference type="Gene3D" id="3.40.1190.20">
    <property type="match status" value="1"/>
</dbReference>
<comment type="similarity">
    <text evidence="13">Belongs to the carbohydrate kinase PfkB family. Ribokinase subfamily.</text>
</comment>
<dbReference type="CDD" id="cd01174">
    <property type="entry name" value="ribokinase"/>
    <property type="match status" value="1"/>
</dbReference>
<dbReference type="EC" id="2.7.1.15" evidence="2 13"/>
<accession>A0ABD2IPC5</accession>
<keyword evidence="4 13" id="KW-0963">Cytoplasm</keyword>